<organism evidence="4 5">
    <name type="scientific">Hoeflea prorocentri</name>
    <dbReference type="NCBI Taxonomy" id="1922333"/>
    <lineage>
        <taxon>Bacteria</taxon>
        <taxon>Pseudomonadati</taxon>
        <taxon>Pseudomonadota</taxon>
        <taxon>Alphaproteobacteria</taxon>
        <taxon>Hyphomicrobiales</taxon>
        <taxon>Rhizobiaceae</taxon>
        <taxon>Hoeflea</taxon>
    </lineage>
</organism>
<name>A0A9X3UH86_9HYPH</name>
<evidence type="ECO:0000313" key="5">
    <source>
        <dbReference type="Proteomes" id="UP001151234"/>
    </source>
</evidence>
<evidence type="ECO:0000256" key="1">
    <source>
        <dbReference type="ARBA" id="ARBA00023239"/>
    </source>
</evidence>
<dbReference type="Gene3D" id="1.10.8.1080">
    <property type="match status" value="1"/>
</dbReference>
<dbReference type="Pfam" id="PF13580">
    <property type="entry name" value="SIS_2"/>
    <property type="match status" value="1"/>
</dbReference>
<dbReference type="InterPro" id="IPR046348">
    <property type="entry name" value="SIS_dom_sf"/>
</dbReference>
<protein>
    <submittedName>
        <fullName evidence="4">N-acetylmuramic acid 6-phosphate etherase</fullName>
    </submittedName>
</protein>
<dbReference type="GO" id="GO:0016803">
    <property type="term" value="F:ether hydrolase activity"/>
    <property type="evidence" value="ECO:0007669"/>
    <property type="project" value="TreeGrafter"/>
</dbReference>
<accession>A0A9X3UH86</accession>
<dbReference type="InterPro" id="IPR001347">
    <property type="entry name" value="SIS_dom"/>
</dbReference>
<evidence type="ECO:0000313" key="4">
    <source>
        <dbReference type="EMBL" id="MDA5399102.1"/>
    </source>
</evidence>
<evidence type="ECO:0000259" key="3">
    <source>
        <dbReference type="PROSITE" id="PS51464"/>
    </source>
</evidence>
<dbReference type="NCBIfam" id="NF003915">
    <property type="entry name" value="PRK05441.1"/>
    <property type="match status" value="1"/>
</dbReference>
<comment type="caution">
    <text evidence="4">The sequence shown here is derived from an EMBL/GenBank/DDBJ whole genome shotgun (WGS) entry which is preliminary data.</text>
</comment>
<sequence length="310" mass="31544">MRGTTTESLHQSAPGLDLKTPEAVLSDLLEGQSEAAASVAHASDAIIEASAAVAHCLRSGGSLFYAAAGSSGLMALSDALELPGTFGIERDRIKILFAGGSPWIDTFRGGPEDDSDLGFSDATSAGIGKGDLMIAVSASGSTPYAVAALARAAEVGATTVAIANNPDTPLLKAADIGIFLPTSPELIAGSTRMGAGTAQKIALNMISTLMAIDLGHVVDGHMVNLTVDNTKLRTRAIHMICRLAKCDETRAANCLDEVNGKVKPAILRAAGAGGIDEAQALLDAHDGNVRSALTALDQGSAPEEQRASSA</sequence>
<dbReference type="RefSeq" id="WP_267990550.1">
    <property type="nucleotide sequence ID" value="NZ_JAPJZI010000001.1"/>
</dbReference>
<gene>
    <name evidence="4" type="ORF">OQ273_11005</name>
</gene>
<dbReference type="EMBL" id="JAPJZI010000001">
    <property type="protein sequence ID" value="MDA5399102.1"/>
    <property type="molecule type" value="Genomic_DNA"/>
</dbReference>
<keyword evidence="1" id="KW-0456">Lyase</keyword>
<dbReference type="PANTHER" id="PTHR10088:SF4">
    <property type="entry name" value="GLUCOKINASE REGULATORY PROTEIN"/>
    <property type="match status" value="1"/>
</dbReference>
<dbReference type="GO" id="GO:0046348">
    <property type="term" value="P:amino sugar catabolic process"/>
    <property type="evidence" value="ECO:0007669"/>
    <property type="project" value="InterPro"/>
</dbReference>
<keyword evidence="2" id="KW-0119">Carbohydrate metabolism</keyword>
<dbReference type="GO" id="GO:0016835">
    <property type="term" value="F:carbon-oxygen lyase activity"/>
    <property type="evidence" value="ECO:0007669"/>
    <property type="project" value="InterPro"/>
</dbReference>
<dbReference type="PROSITE" id="PS51464">
    <property type="entry name" value="SIS"/>
    <property type="match status" value="1"/>
</dbReference>
<dbReference type="GO" id="GO:0009254">
    <property type="term" value="P:peptidoglycan turnover"/>
    <property type="evidence" value="ECO:0007669"/>
    <property type="project" value="TreeGrafter"/>
</dbReference>
<dbReference type="PANTHER" id="PTHR10088">
    <property type="entry name" value="GLUCOKINASE REGULATORY PROTEIN"/>
    <property type="match status" value="1"/>
</dbReference>
<dbReference type="Proteomes" id="UP001151234">
    <property type="component" value="Unassembled WGS sequence"/>
</dbReference>
<reference evidence="4" key="1">
    <citation type="submission" date="2022-11" db="EMBL/GenBank/DDBJ databases">
        <title>Draft genome sequence of Hoeflea poritis E7-10 and Hoeflea prorocentri PM5-8, separated from scleractinian coral Porites lutea and marine dinoflagellate.</title>
        <authorList>
            <person name="Zhang G."/>
            <person name="Wei Q."/>
            <person name="Cai L."/>
        </authorList>
    </citation>
    <scope>NUCLEOTIDE SEQUENCE</scope>
    <source>
        <strain evidence="4">PM5-8</strain>
    </source>
</reference>
<dbReference type="AlphaFoldDB" id="A0A9X3UH86"/>
<dbReference type="InterPro" id="IPR005488">
    <property type="entry name" value="Etherase_MurQ"/>
</dbReference>
<dbReference type="GO" id="GO:0097367">
    <property type="term" value="F:carbohydrate derivative binding"/>
    <property type="evidence" value="ECO:0007669"/>
    <property type="project" value="InterPro"/>
</dbReference>
<dbReference type="CDD" id="cd05007">
    <property type="entry name" value="SIS_Etherase"/>
    <property type="match status" value="1"/>
</dbReference>
<keyword evidence="5" id="KW-1185">Reference proteome</keyword>
<evidence type="ECO:0000256" key="2">
    <source>
        <dbReference type="ARBA" id="ARBA00023277"/>
    </source>
</evidence>
<dbReference type="SUPFAM" id="SSF53697">
    <property type="entry name" value="SIS domain"/>
    <property type="match status" value="1"/>
</dbReference>
<dbReference type="Gene3D" id="3.40.50.10490">
    <property type="entry name" value="Glucose-6-phosphate isomerase like protein, domain 1"/>
    <property type="match status" value="1"/>
</dbReference>
<dbReference type="InterPro" id="IPR040190">
    <property type="entry name" value="MURQ/GCKR"/>
</dbReference>
<proteinExistence type="predicted"/>
<feature type="domain" description="SIS" evidence="3">
    <location>
        <begin position="53"/>
        <end position="216"/>
    </location>
</feature>